<dbReference type="GO" id="GO:0017148">
    <property type="term" value="P:negative regulation of translation"/>
    <property type="evidence" value="ECO:0007669"/>
    <property type="project" value="InterPro"/>
</dbReference>
<gene>
    <name evidence="1" type="ORF">PN36_23400</name>
</gene>
<dbReference type="InterPro" id="IPR038493">
    <property type="entry name" value="MqsR_sf"/>
</dbReference>
<dbReference type="Proteomes" id="UP000030428">
    <property type="component" value="Unassembled WGS sequence"/>
</dbReference>
<evidence type="ECO:0008006" key="3">
    <source>
        <dbReference type="Google" id="ProtNLM"/>
    </source>
</evidence>
<dbReference type="Gene3D" id="3.30.2310.40">
    <property type="match status" value="1"/>
</dbReference>
<evidence type="ECO:0000313" key="2">
    <source>
        <dbReference type="Proteomes" id="UP000030428"/>
    </source>
</evidence>
<keyword evidence="2" id="KW-1185">Reference proteome</keyword>
<accession>A0A0A6P4A5</accession>
<comment type="caution">
    <text evidence="1">The sequence shown here is derived from an EMBL/GenBank/DDBJ whole genome shotgun (WGS) entry which is preliminary data.</text>
</comment>
<dbReference type="AlphaFoldDB" id="A0A0A6P4A5"/>
<evidence type="ECO:0000313" key="1">
    <source>
        <dbReference type="EMBL" id="KHD05179.1"/>
    </source>
</evidence>
<dbReference type="Pfam" id="PF15723">
    <property type="entry name" value="MqsR_toxin"/>
    <property type="match status" value="1"/>
</dbReference>
<reference evidence="1 2" key="1">
    <citation type="journal article" date="2016" name="Front. Microbiol.">
        <title>Single-Cell (Meta-)Genomics of a Dimorphic Candidatus Thiomargarita nelsonii Reveals Genomic Plasticity.</title>
        <authorList>
            <person name="Flood B.E."/>
            <person name="Fliss P."/>
            <person name="Jones D.S."/>
            <person name="Dick G.J."/>
            <person name="Jain S."/>
            <person name="Kaster A.K."/>
            <person name="Winkel M."/>
            <person name="Mussmann M."/>
            <person name="Bailey J."/>
        </authorList>
    </citation>
    <scope>NUCLEOTIDE SEQUENCE [LARGE SCALE GENOMIC DNA]</scope>
    <source>
        <strain evidence="1">Hydrate Ridge</strain>
    </source>
</reference>
<dbReference type="GO" id="GO:0009372">
    <property type="term" value="P:quorum sensing"/>
    <property type="evidence" value="ECO:0007669"/>
    <property type="project" value="InterPro"/>
</dbReference>
<dbReference type="InterPro" id="IPR031451">
    <property type="entry name" value="MqsR_toxin"/>
</dbReference>
<protein>
    <recommendedName>
        <fullName evidence="3">Type II toxin-antitoxin system MqsR family toxin</fullName>
    </recommendedName>
</protein>
<dbReference type="EMBL" id="JSZA02000114">
    <property type="protein sequence ID" value="KHD05179.1"/>
    <property type="molecule type" value="Genomic_DNA"/>
</dbReference>
<sequence length="102" mass="11771">MPYYSLETIHEVAKDENKIFLSRLAQRDASNLGYTKKDIAACLKELNNSNFINTQKYNRIVMDAYRISCQVSSGNRDDIYIKLKLTSEYKVVISLGSFHLSR</sequence>
<dbReference type="GO" id="GO:0044010">
    <property type="term" value="P:single-species biofilm formation"/>
    <property type="evidence" value="ECO:0007669"/>
    <property type="project" value="InterPro"/>
</dbReference>
<organism evidence="1 2">
    <name type="scientific">Candidatus Thiomargarita nelsonii</name>
    <dbReference type="NCBI Taxonomy" id="1003181"/>
    <lineage>
        <taxon>Bacteria</taxon>
        <taxon>Pseudomonadati</taxon>
        <taxon>Pseudomonadota</taxon>
        <taxon>Gammaproteobacteria</taxon>
        <taxon>Thiotrichales</taxon>
        <taxon>Thiotrichaceae</taxon>
        <taxon>Thiomargarita</taxon>
    </lineage>
</organism>
<name>A0A0A6P4A5_9GAMM</name>
<proteinExistence type="predicted"/>